<evidence type="ECO:0000256" key="12">
    <source>
        <dbReference type="ARBA" id="ARBA00023012"/>
    </source>
</evidence>
<keyword evidence="9" id="KW-0418">Kinase</keyword>
<accession>A0A3B1D1X0</accession>
<keyword evidence="7 15" id="KW-0812">Transmembrane</keyword>
<dbReference type="AlphaFoldDB" id="A0A3B1D1X0"/>
<dbReference type="InterPro" id="IPR005467">
    <property type="entry name" value="His_kinase_dom"/>
</dbReference>
<evidence type="ECO:0000256" key="14">
    <source>
        <dbReference type="SAM" id="MobiDB-lite"/>
    </source>
</evidence>
<dbReference type="CDD" id="cd00082">
    <property type="entry name" value="HisKA"/>
    <property type="match status" value="1"/>
</dbReference>
<comment type="subcellular location">
    <subcellularLocation>
        <location evidence="2">Cell membrane</location>
        <topology evidence="2">Multi-pass membrane protein</topology>
    </subcellularLocation>
</comment>
<keyword evidence="8" id="KW-0547">Nucleotide-binding</keyword>
<dbReference type="InterPro" id="IPR036097">
    <property type="entry name" value="HisK_dim/P_sf"/>
</dbReference>
<evidence type="ECO:0000256" key="7">
    <source>
        <dbReference type="ARBA" id="ARBA00022692"/>
    </source>
</evidence>
<dbReference type="GO" id="GO:0005524">
    <property type="term" value="F:ATP binding"/>
    <property type="evidence" value="ECO:0007669"/>
    <property type="project" value="UniProtKB-KW"/>
</dbReference>
<dbReference type="InterPro" id="IPR004358">
    <property type="entry name" value="Sig_transdc_His_kin-like_C"/>
</dbReference>
<feature type="coiled-coil region" evidence="13">
    <location>
        <begin position="297"/>
        <end position="335"/>
    </location>
</feature>
<keyword evidence="10" id="KW-0067">ATP-binding</keyword>
<keyword evidence="13" id="KW-0175">Coiled coil</keyword>
<dbReference type="Gene3D" id="3.30.565.10">
    <property type="entry name" value="Histidine kinase-like ATPase, C-terminal domain"/>
    <property type="match status" value="1"/>
</dbReference>
<dbReference type="InterPro" id="IPR003661">
    <property type="entry name" value="HisK_dim/P_dom"/>
</dbReference>
<dbReference type="SMART" id="SM00387">
    <property type="entry name" value="HATPase_c"/>
    <property type="match status" value="1"/>
</dbReference>
<comment type="catalytic activity">
    <reaction evidence="1">
        <text>ATP + protein L-histidine = ADP + protein N-phospho-L-histidine.</text>
        <dbReference type="EC" id="2.7.13.3"/>
    </reaction>
</comment>
<keyword evidence="11 15" id="KW-1133">Transmembrane helix</keyword>
<dbReference type="InterPro" id="IPR036890">
    <property type="entry name" value="HATPase_C_sf"/>
</dbReference>
<evidence type="ECO:0000256" key="15">
    <source>
        <dbReference type="SAM" id="Phobius"/>
    </source>
</evidence>
<keyword evidence="5" id="KW-0597">Phosphoprotein</keyword>
<evidence type="ECO:0000256" key="8">
    <source>
        <dbReference type="ARBA" id="ARBA00022741"/>
    </source>
</evidence>
<evidence type="ECO:0000256" key="6">
    <source>
        <dbReference type="ARBA" id="ARBA00022679"/>
    </source>
</evidence>
<dbReference type="PANTHER" id="PTHR43065">
    <property type="entry name" value="SENSOR HISTIDINE KINASE"/>
    <property type="match status" value="1"/>
</dbReference>
<evidence type="ECO:0000256" key="4">
    <source>
        <dbReference type="ARBA" id="ARBA00022475"/>
    </source>
</evidence>
<dbReference type="CDD" id="cd06225">
    <property type="entry name" value="HAMP"/>
    <property type="match status" value="1"/>
</dbReference>
<dbReference type="SUPFAM" id="SSF158472">
    <property type="entry name" value="HAMP domain-like"/>
    <property type="match status" value="1"/>
</dbReference>
<feature type="transmembrane region" description="Helical" evidence="15">
    <location>
        <begin position="51"/>
        <end position="71"/>
    </location>
</feature>
<dbReference type="InterPro" id="IPR003660">
    <property type="entry name" value="HAMP_dom"/>
</dbReference>
<dbReference type="SMART" id="SM00388">
    <property type="entry name" value="HisKA"/>
    <property type="match status" value="1"/>
</dbReference>
<dbReference type="InterPro" id="IPR003594">
    <property type="entry name" value="HATPase_dom"/>
</dbReference>
<sequence>MQGVNSVTNEALIQVLHFFKGLKMVIDFKEKINFLKELIAKKSRHSLSLKLIVAIGILVLTGSSIFWYMIIIRGEQEFLNNSIHHTAAYTAMIEKSIFINMHTHQVGTIQDTIEIMGSSEDIINIQVYNLQGDVRFSSDRKMIGKKIDINSSCRLCHSNPSRPHETLKMQNSSMWTIIKGDNGRVLRFLRPIVNQKTCYTASCHYHQPDKKILGILETDYSLSGIDSTLRKQKIETLTFGIIFTFFFCIVLCIILWKILINPLQLLTEGMQSVSKGDLNRRVEIKTRDEIGILADTFNSMTHELRNARQKLEDWAKELEEEVAKKTEEIRRGQEQLIHTEKLASLGRMAAGVAHEINSPLTGIVTFAYLMLKRTPPENKMDREDLEVIIEQAERCSKIIKGLLGFSRAIPAERADVDINNTIRHTLEIIRNQAKFHNIKIITDLSPDLPRIVGDASQLQQVFMNLLINAADAMNDRGQITIATRQLTEDGKEFIEIEFTDTGPGIPEEHMSKLFEPFFTTKPVGKGTGLGLAVTHGIVKKHGGHIKVKSALGKGTGFFIRLPRPTKETNADRIQGSSPKELQ</sequence>
<evidence type="ECO:0000256" key="1">
    <source>
        <dbReference type="ARBA" id="ARBA00000085"/>
    </source>
</evidence>
<evidence type="ECO:0000256" key="13">
    <source>
        <dbReference type="SAM" id="Coils"/>
    </source>
</evidence>
<keyword evidence="15" id="KW-0472">Membrane</keyword>
<keyword evidence="4" id="KW-1003">Cell membrane</keyword>
<protein>
    <recommendedName>
        <fullName evidence="3">histidine kinase</fullName>
        <ecNumber evidence="3">2.7.13.3</ecNumber>
    </recommendedName>
</protein>
<dbReference type="InterPro" id="IPR029151">
    <property type="entry name" value="Sensor-like_sf"/>
</dbReference>
<evidence type="ECO:0000313" key="18">
    <source>
        <dbReference type="EMBL" id="VAX30194.1"/>
    </source>
</evidence>
<keyword evidence="12" id="KW-0902">Two-component regulatory system</keyword>
<evidence type="ECO:0000256" key="11">
    <source>
        <dbReference type="ARBA" id="ARBA00022989"/>
    </source>
</evidence>
<evidence type="ECO:0000256" key="5">
    <source>
        <dbReference type="ARBA" id="ARBA00022553"/>
    </source>
</evidence>
<dbReference type="Gene3D" id="6.10.340.10">
    <property type="match status" value="1"/>
</dbReference>
<feature type="domain" description="Histidine kinase" evidence="16">
    <location>
        <begin position="351"/>
        <end position="565"/>
    </location>
</feature>
<evidence type="ECO:0000256" key="9">
    <source>
        <dbReference type="ARBA" id="ARBA00022777"/>
    </source>
</evidence>
<dbReference type="PROSITE" id="PS50109">
    <property type="entry name" value="HIS_KIN"/>
    <property type="match status" value="1"/>
</dbReference>
<dbReference type="Gene3D" id="3.30.450.290">
    <property type="match status" value="1"/>
</dbReference>
<feature type="region of interest" description="Disordered" evidence="14">
    <location>
        <begin position="561"/>
        <end position="582"/>
    </location>
</feature>
<dbReference type="Pfam" id="PF00672">
    <property type="entry name" value="HAMP"/>
    <property type="match status" value="1"/>
</dbReference>
<dbReference type="SUPFAM" id="SSF47384">
    <property type="entry name" value="Homodimeric domain of signal transducing histidine kinase"/>
    <property type="match status" value="1"/>
</dbReference>
<dbReference type="Gene3D" id="1.10.287.130">
    <property type="match status" value="1"/>
</dbReference>
<evidence type="ECO:0000256" key="2">
    <source>
        <dbReference type="ARBA" id="ARBA00004651"/>
    </source>
</evidence>
<name>A0A3B1D1X0_9ZZZZ</name>
<evidence type="ECO:0000259" key="16">
    <source>
        <dbReference type="PROSITE" id="PS50109"/>
    </source>
</evidence>
<dbReference type="EC" id="2.7.13.3" evidence="3"/>
<feature type="transmembrane region" description="Helical" evidence="15">
    <location>
        <begin position="237"/>
        <end position="259"/>
    </location>
</feature>
<dbReference type="SUPFAM" id="SSF55874">
    <property type="entry name" value="ATPase domain of HSP90 chaperone/DNA topoisomerase II/histidine kinase"/>
    <property type="match status" value="1"/>
</dbReference>
<dbReference type="SUPFAM" id="SSF103190">
    <property type="entry name" value="Sensory domain-like"/>
    <property type="match status" value="1"/>
</dbReference>
<proteinExistence type="predicted"/>
<reference evidence="18" key="1">
    <citation type="submission" date="2018-06" db="EMBL/GenBank/DDBJ databases">
        <authorList>
            <person name="Zhirakovskaya E."/>
        </authorList>
    </citation>
    <scope>NUCLEOTIDE SEQUENCE</scope>
</reference>
<dbReference type="PROSITE" id="PS50885">
    <property type="entry name" value="HAMP"/>
    <property type="match status" value="1"/>
</dbReference>
<feature type="domain" description="HAMP" evidence="17">
    <location>
        <begin position="257"/>
        <end position="309"/>
    </location>
</feature>
<evidence type="ECO:0000256" key="3">
    <source>
        <dbReference type="ARBA" id="ARBA00012438"/>
    </source>
</evidence>
<organism evidence="18">
    <name type="scientific">hydrothermal vent metagenome</name>
    <dbReference type="NCBI Taxonomy" id="652676"/>
    <lineage>
        <taxon>unclassified sequences</taxon>
        <taxon>metagenomes</taxon>
        <taxon>ecological metagenomes</taxon>
    </lineage>
</organism>
<gene>
    <name evidence="18" type="ORF">MNBD_NITROSPIRAE03-1429</name>
</gene>
<dbReference type="PANTHER" id="PTHR43065:SF46">
    <property type="entry name" value="C4-DICARBOXYLATE TRANSPORT SENSOR PROTEIN DCTB"/>
    <property type="match status" value="1"/>
</dbReference>
<dbReference type="GO" id="GO:0000155">
    <property type="term" value="F:phosphorelay sensor kinase activity"/>
    <property type="evidence" value="ECO:0007669"/>
    <property type="project" value="InterPro"/>
</dbReference>
<dbReference type="Pfam" id="PF00512">
    <property type="entry name" value="HisKA"/>
    <property type="match status" value="1"/>
</dbReference>
<dbReference type="PRINTS" id="PR00344">
    <property type="entry name" value="BCTRLSENSOR"/>
</dbReference>
<dbReference type="Pfam" id="PF02518">
    <property type="entry name" value="HATPase_c"/>
    <property type="match status" value="1"/>
</dbReference>
<dbReference type="SMART" id="SM00304">
    <property type="entry name" value="HAMP"/>
    <property type="match status" value="1"/>
</dbReference>
<keyword evidence="6" id="KW-0808">Transferase</keyword>
<dbReference type="GO" id="GO:0005886">
    <property type="term" value="C:plasma membrane"/>
    <property type="evidence" value="ECO:0007669"/>
    <property type="project" value="UniProtKB-SubCell"/>
</dbReference>
<evidence type="ECO:0000256" key="10">
    <source>
        <dbReference type="ARBA" id="ARBA00022840"/>
    </source>
</evidence>
<dbReference type="EMBL" id="UOGI01000071">
    <property type="protein sequence ID" value="VAX30194.1"/>
    <property type="molecule type" value="Genomic_DNA"/>
</dbReference>
<evidence type="ECO:0000259" key="17">
    <source>
        <dbReference type="PROSITE" id="PS50885"/>
    </source>
</evidence>